<evidence type="ECO:0000256" key="1">
    <source>
        <dbReference type="ARBA" id="ARBA00023110"/>
    </source>
</evidence>
<dbReference type="EC" id="5.2.1.8" evidence="3"/>
<keyword evidence="6" id="KW-1185">Reference proteome</keyword>
<dbReference type="Proteomes" id="UP001497744">
    <property type="component" value="Unassembled WGS sequence"/>
</dbReference>
<dbReference type="Gene3D" id="2.40.100.10">
    <property type="entry name" value="Cyclophilin-like"/>
    <property type="match status" value="1"/>
</dbReference>
<comment type="caution">
    <text evidence="5">The sequence shown here is derived from an EMBL/GenBank/DDBJ whole genome shotgun (WGS) entry which is preliminary data.</text>
</comment>
<dbReference type="SUPFAM" id="SSF50891">
    <property type="entry name" value="Cyclophilin-like"/>
    <property type="match status" value="1"/>
</dbReference>
<dbReference type="GO" id="GO:0005737">
    <property type="term" value="C:cytoplasm"/>
    <property type="evidence" value="ECO:0007669"/>
    <property type="project" value="TreeGrafter"/>
</dbReference>
<dbReference type="PRINTS" id="PR00153">
    <property type="entry name" value="CSAPPISMRASE"/>
</dbReference>
<evidence type="ECO:0000313" key="6">
    <source>
        <dbReference type="Proteomes" id="UP001497744"/>
    </source>
</evidence>
<dbReference type="PANTHER" id="PTHR11071">
    <property type="entry name" value="PEPTIDYL-PROLYL CIS-TRANS ISOMERASE"/>
    <property type="match status" value="1"/>
</dbReference>
<evidence type="ECO:0000313" key="5">
    <source>
        <dbReference type="EMBL" id="GIX63452.1"/>
    </source>
</evidence>
<name>A0AAV4LUJ0_BABCB</name>
<dbReference type="InterPro" id="IPR020892">
    <property type="entry name" value="Cyclophilin-type_PPIase_CS"/>
</dbReference>
<proteinExistence type="inferred from homology"/>
<dbReference type="GO" id="GO:0016018">
    <property type="term" value="F:cyclosporin A binding"/>
    <property type="evidence" value="ECO:0007669"/>
    <property type="project" value="TreeGrafter"/>
</dbReference>
<dbReference type="GeneID" id="94194933"/>
<evidence type="ECO:0000256" key="3">
    <source>
        <dbReference type="RuleBase" id="RU363019"/>
    </source>
</evidence>
<dbReference type="PROSITE" id="PS00170">
    <property type="entry name" value="CSA_PPIASE_1"/>
    <property type="match status" value="1"/>
</dbReference>
<dbReference type="GO" id="GO:0006457">
    <property type="term" value="P:protein folding"/>
    <property type="evidence" value="ECO:0007669"/>
    <property type="project" value="InterPro"/>
</dbReference>
<dbReference type="FunFam" id="2.40.100.10:FF:000023">
    <property type="entry name" value="Peptidyl-prolyl cis-trans isomerase"/>
    <property type="match status" value="1"/>
</dbReference>
<reference evidence="5 6" key="1">
    <citation type="submission" date="2021-06" db="EMBL/GenBank/DDBJ databases">
        <title>Genome sequence of Babesia caballi.</title>
        <authorList>
            <person name="Yamagishi J."/>
            <person name="Kidaka T."/>
            <person name="Ochi A."/>
        </authorList>
    </citation>
    <scope>NUCLEOTIDE SEQUENCE [LARGE SCALE GENOMIC DNA]</scope>
    <source>
        <strain evidence="5">USDA-D6B2</strain>
    </source>
</reference>
<dbReference type="AlphaFoldDB" id="A0AAV4LUJ0"/>
<keyword evidence="3" id="KW-0732">Signal</keyword>
<organism evidence="5 6">
    <name type="scientific">Babesia caballi</name>
    <dbReference type="NCBI Taxonomy" id="5871"/>
    <lineage>
        <taxon>Eukaryota</taxon>
        <taxon>Sar</taxon>
        <taxon>Alveolata</taxon>
        <taxon>Apicomplexa</taxon>
        <taxon>Aconoidasida</taxon>
        <taxon>Piroplasmida</taxon>
        <taxon>Babesiidae</taxon>
        <taxon>Babesia</taxon>
    </lineage>
</organism>
<keyword evidence="1 3" id="KW-0697">Rotamase</keyword>
<dbReference type="InterPro" id="IPR002130">
    <property type="entry name" value="Cyclophilin-type_PPIase_dom"/>
</dbReference>
<dbReference type="Pfam" id="PF00160">
    <property type="entry name" value="Pro_isomerase"/>
    <property type="match status" value="1"/>
</dbReference>
<accession>A0AAV4LUJ0</accession>
<dbReference type="InterPro" id="IPR024936">
    <property type="entry name" value="Cyclophilin-type_PPIase"/>
</dbReference>
<protein>
    <recommendedName>
        <fullName evidence="3">Peptidyl-prolyl cis-trans isomerase</fullName>
        <shortName evidence="3">PPIase</shortName>
        <ecNumber evidence="3">5.2.1.8</ecNumber>
    </recommendedName>
</protein>
<gene>
    <name evidence="5" type="ORF">BcabD6B2_28870</name>
</gene>
<evidence type="ECO:0000259" key="4">
    <source>
        <dbReference type="PROSITE" id="PS50072"/>
    </source>
</evidence>
<feature type="chain" id="PRO_5043107308" description="Peptidyl-prolyl cis-trans isomerase" evidence="3">
    <location>
        <begin position="18"/>
        <end position="193"/>
    </location>
</feature>
<dbReference type="GO" id="GO:0003755">
    <property type="term" value="F:peptidyl-prolyl cis-trans isomerase activity"/>
    <property type="evidence" value="ECO:0007669"/>
    <property type="project" value="UniProtKB-UniRule"/>
</dbReference>
<dbReference type="PANTHER" id="PTHR11071:SF561">
    <property type="entry name" value="PEPTIDYL-PROLYL CIS-TRANS ISOMERASE D-RELATED"/>
    <property type="match status" value="1"/>
</dbReference>
<comment type="function">
    <text evidence="3">PPIases accelerate the folding of proteins. It catalyzes the cis-trans isomerization of proline imidic peptide bonds in oligopeptides.</text>
</comment>
<dbReference type="EMBL" id="BPLF01000002">
    <property type="protein sequence ID" value="GIX63452.1"/>
    <property type="molecule type" value="Genomic_DNA"/>
</dbReference>
<sequence>MKYFVGVVAIFSYFASAATISEPTFTHRVTLDIAKDGELLGQLILGLYANEAPKTVKNFMSLCEGHEINGRTYSYKGSVFHRIIPNFMVQGGDIVRGNGTGSISIYGDKFEDEGFVLSHGGPGALSMANSGPNSNGSQFFITTVKTPWLDGRHVVFGRLMDGWTVLQEMELQGSASGATRSKVTIQNCAVKAL</sequence>
<feature type="signal peptide" evidence="3">
    <location>
        <begin position="1"/>
        <end position="17"/>
    </location>
</feature>
<dbReference type="PROSITE" id="PS50072">
    <property type="entry name" value="CSA_PPIASE_2"/>
    <property type="match status" value="1"/>
</dbReference>
<comment type="catalytic activity">
    <reaction evidence="3">
        <text>[protein]-peptidylproline (omega=180) = [protein]-peptidylproline (omega=0)</text>
        <dbReference type="Rhea" id="RHEA:16237"/>
        <dbReference type="Rhea" id="RHEA-COMP:10747"/>
        <dbReference type="Rhea" id="RHEA-COMP:10748"/>
        <dbReference type="ChEBI" id="CHEBI:83833"/>
        <dbReference type="ChEBI" id="CHEBI:83834"/>
        <dbReference type="EC" id="5.2.1.8"/>
    </reaction>
</comment>
<dbReference type="InterPro" id="IPR029000">
    <property type="entry name" value="Cyclophilin-like_dom_sf"/>
</dbReference>
<keyword evidence="2 3" id="KW-0413">Isomerase</keyword>
<evidence type="ECO:0000256" key="2">
    <source>
        <dbReference type="ARBA" id="ARBA00023235"/>
    </source>
</evidence>
<feature type="domain" description="PPIase cyclophilin-type" evidence="4">
    <location>
        <begin position="30"/>
        <end position="190"/>
    </location>
</feature>
<dbReference type="PIRSF" id="PIRSF001467">
    <property type="entry name" value="Peptidylpro_ismrse"/>
    <property type="match status" value="1"/>
</dbReference>
<comment type="similarity">
    <text evidence="3">Belongs to the cyclophilin-type PPIase family.</text>
</comment>
<dbReference type="RefSeq" id="XP_067715521.1">
    <property type="nucleotide sequence ID" value="XM_067859420.1"/>
</dbReference>